<dbReference type="EMBL" id="CAJVSB020000314">
    <property type="protein sequence ID" value="CAH2049709.1"/>
    <property type="molecule type" value="Genomic_DNA"/>
</dbReference>
<evidence type="ECO:0000256" key="1">
    <source>
        <dbReference type="SAM" id="MobiDB-lite"/>
    </source>
</evidence>
<proteinExistence type="predicted"/>
<dbReference type="AlphaFoldDB" id="A0AAU9RTK3"/>
<feature type="region of interest" description="Disordered" evidence="1">
    <location>
        <begin position="39"/>
        <end position="69"/>
    </location>
</feature>
<keyword evidence="3" id="KW-1185">Reference proteome</keyword>
<evidence type="ECO:0000313" key="3">
    <source>
        <dbReference type="Proteomes" id="UP000836841"/>
    </source>
</evidence>
<protein>
    <submittedName>
        <fullName evidence="2">Uncharacterized protein</fullName>
    </submittedName>
</protein>
<dbReference type="Proteomes" id="UP000836841">
    <property type="component" value="Unassembled WGS sequence"/>
</dbReference>
<feature type="non-terminal residue" evidence="2">
    <location>
        <position position="102"/>
    </location>
</feature>
<accession>A0AAU9RTK3</accession>
<sequence length="102" mass="11332">MGSKWRKAKIALGMNLCVYFPGTEDDREDSLPPSECLSRAALLSPTSSPPTPTPSSHRLRLSRSMGRSSKRIEAKDEYNFDACLSVFAIRSMKLKIMVLPVT</sequence>
<reference evidence="2 3" key="1">
    <citation type="submission" date="2022-03" db="EMBL/GenBank/DDBJ databases">
        <authorList>
            <person name="Nunn A."/>
            <person name="Chopra R."/>
            <person name="Nunn A."/>
            <person name="Contreras Garrido A."/>
        </authorList>
    </citation>
    <scope>NUCLEOTIDE SEQUENCE [LARGE SCALE GENOMIC DNA]</scope>
</reference>
<gene>
    <name evidence="2" type="ORF">TAV2_LOCUS8355</name>
</gene>
<comment type="caution">
    <text evidence="2">The sequence shown here is derived from an EMBL/GenBank/DDBJ whole genome shotgun (WGS) entry which is preliminary data.</text>
</comment>
<evidence type="ECO:0000313" key="2">
    <source>
        <dbReference type="EMBL" id="CAH2049709.1"/>
    </source>
</evidence>
<organism evidence="2 3">
    <name type="scientific">Thlaspi arvense</name>
    <name type="common">Field penny-cress</name>
    <dbReference type="NCBI Taxonomy" id="13288"/>
    <lineage>
        <taxon>Eukaryota</taxon>
        <taxon>Viridiplantae</taxon>
        <taxon>Streptophyta</taxon>
        <taxon>Embryophyta</taxon>
        <taxon>Tracheophyta</taxon>
        <taxon>Spermatophyta</taxon>
        <taxon>Magnoliopsida</taxon>
        <taxon>eudicotyledons</taxon>
        <taxon>Gunneridae</taxon>
        <taxon>Pentapetalae</taxon>
        <taxon>rosids</taxon>
        <taxon>malvids</taxon>
        <taxon>Brassicales</taxon>
        <taxon>Brassicaceae</taxon>
        <taxon>Thlaspideae</taxon>
        <taxon>Thlaspi</taxon>
    </lineage>
</organism>
<name>A0AAU9RTK3_THLAR</name>